<accession>A0A9K3H974</accession>
<dbReference type="Gramene" id="mRNA:HanXRQr2_Chr14g0663311">
    <property type="protein sequence ID" value="CDS:HanXRQr2_Chr14g0663311.1"/>
    <property type="gene ID" value="HanXRQr2_Chr14g0663311"/>
</dbReference>
<sequence length="73" mass="7358">MLMMMTMSDEVDGGGTGPPQAVLGTTGSGGNDGGVLVLDSGTGRVLVWVCFVSGSRGFSFGFGCSDQFTTRSA</sequence>
<dbReference type="Proteomes" id="UP000215914">
    <property type="component" value="Unassembled WGS sequence"/>
</dbReference>
<feature type="region of interest" description="Disordered" evidence="1">
    <location>
        <begin position="1"/>
        <end position="27"/>
    </location>
</feature>
<organism evidence="2 3">
    <name type="scientific">Helianthus annuus</name>
    <name type="common">Common sunflower</name>
    <dbReference type="NCBI Taxonomy" id="4232"/>
    <lineage>
        <taxon>Eukaryota</taxon>
        <taxon>Viridiplantae</taxon>
        <taxon>Streptophyta</taxon>
        <taxon>Embryophyta</taxon>
        <taxon>Tracheophyta</taxon>
        <taxon>Spermatophyta</taxon>
        <taxon>Magnoliopsida</taxon>
        <taxon>eudicotyledons</taxon>
        <taxon>Gunneridae</taxon>
        <taxon>Pentapetalae</taxon>
        <taxon>asterids</taxon>
        <taxon>campanulids</taxon>
        <taxon>Asterales</taxon>
        <taxon>Asteraceae</taxon>
        <taxon>Asteroideae</taxon>
        <taxon>Heliantheae alliance</taxon>
        <taxon>Heliantheae</taxon>
        <taxon>Helianthus</taxon>
    </lineage>
</organism>
<name>A0A9K3H974_HELAN</name>
<dbReference type="EMBL" id="MNCJ02000329">
    <property type="protein sequence ID" value="KAF5770786.1"/>
    <property type="molecule type" value="Genomic_DNA"/>
</dbReference>
<dbReference type="AlphaFoldDB" id="A0A9K3H974"/>
<evidence type="ECO:0000256" key="1">
    <source>
        <dbReference type="SAM" id="MobiDB-lite"/>
    </source>
</evidence>
<comment type="caution">
    <text evidence="2">The sequence shown here is derived from an EMBL/GenBank/DDBJ whole genome shotgun (WGS) entry which is preliminary data.</text>
</comment>
<gene>
    <name evidence="2" type="ORF">HanXRQr2_Chr14g0663311</name>
</gene>
<keyword evidence="3" id="KW-1185">Reference proteome</keyword>
<protein>
    <submittedName>
        <fullName evidence="2">Uncharacterized protein</fullName>
    </submittedName>
</protein>
<proteinExistence type="predicted"/>
<reference evidence="2" key="1">
    <citation type="journal article" date="2017" name="Nature">
        <title>The sunflower genome provides insights into oil metabolism, flowering and Asterid evolution.</title>
        <authorList>
            <person name="Badouin H."/>
            <person name="Gouzy J."/>
            <person name="Grassa C.J."/>
            <person name="Murat F."/>
            <person name="Staton S.E."/>
            <person name="Cottret L."/>
            <person name="Lelandais-Briere C."/>
            <person name="Owens G.L."/>
            <person name="Carrere S."/>
            <person name="Mayjonade B."/>
            <person name="Legrand L."/>
            <person name="Gill N."/>
            <person name="Kane N.C."/>
            <person name="Bowers J.E."/>
            <person name="Hubner S."/>
            <person name="Bellec A."/>
            <person name="Berard A."/>
            <person name="Berges H."/>
            <person name="Blanchet N."/>
            <person name="Boniface M.C."/>
            <person name="Brunel D."/>
            <person name="Catrice O."/>
            <person name="Chaidir N."/>
            <person name="Claudel C."/>
            <person name="Donnadieu C."/>
            <person name="Faraut T."/>
            <person name="Fievet G."/>
            <person name="Helmstetter N."/>
            <person name="King M."/>
            <person name="Knapp S.J."/>
            <person name="Lai Z."/>
            <person name="Le Paslier M.C."/>
            <person name="Lippi Y."/>
            <person name="Lorenzon L."/>
            <person name="Mandel J.R."/>
            <person name="Marage G."/>
            <person name="Marchand G."/>
            <person name="Marquand E."/>
            <person name="Bret-Mestries E."/>
            <person name="Morien E."/>
            <person name="Nambeesan S."/>
            <person name="Nguyen T."/>
            <person name="Pegot-Espagnet P."/>
            <person name="Pouilly N."/>
            <person name="Raftis F."/>
            <person name="Sallet E."/>
            <person name="Schiex T."/>
            <person name="Thomas J."/>
            <person name="Vandecasteele C."/>
            <person name="Vares D."/>
            <person name="Vear F."/>
            <person name="Vautrin S."/>
            <person name="Crespi M."/>
            <person name="Mangin B."/>
            <person name="Burke J.M."/>
            <person name="Salse J."/>
            <person name="Munos S."/>
            <person name="Vincourt P."/>
            <person name="Rieseberg L.H."/>
            <person name="Langlade N.B."/>
        </authorList>
    </citation>
    <scope>NUCLEOTIDE SEQUENCE</scope>
    <source>
        <tissue evidence="2">Leaves</tissue>
    </source>
</reference>
<evidence type="ECO:0000313" key="2">
    <source>
        <dbReference type="EMBL" id="KAF5770786.1"/>
    </source>
</evidence>
<reference evidence="2" key="2">
    <citation type="submission" date="2020-06" db="EMBL/GenBank/DDBJ databases">
        <title>Helianthus annuus Genome sequencing and assembly Release 2.</title>
        <authorList>
            <person name="Gouzy J."/>
            <person name="Langlade N."/>
            <person name="Munos S."/>
        </authorList>
    </citation>
    <scope>NUCLEOTIDE SEQUENCE</scope>
    <source>
        <tissue evidence="2">Leaves</tissue>
    </source>
</reference>
<evidence type="ECO:0000313" key="3">
    <source>
        <dbReference type="Proteomes" id="UP000215914"/>
    </source>
</evidence>